<reference evidence="1 2" key="1">
    <citation type="submission" date="2010-12" db="EMBL/GenBank/DDBJ databases">
        <authorList>
            <person name="Muzny D."/>
            <person name="Qin X."/>
            <person name="Deng J."/>
            <person name="Jiang H."/>
            <person name="Liu Y."/>
            <person name="Qu J."/>
            <person name="Song X.-Z."/>
            <person name="Zhang L."/>
            <person name="Thornton R."/>
            <person name="Coyle M."/>
            <person name="Francisco L."/>
            <person name="Jackson L."/>
            <person name="Javaid M."/>
            <person name="Korchina V."/>
            <person name="Kovar C."/>
            <person name="Mata R."/>
            <person name="Mathew T."/>
            <person name="Ngo R."/>
            <person name="Nguyen L."/>
            <person name="Nguyen N."/>
            <person name="Okwuonu G."/>
            <person name="Ongeri F."/>
            <person name="Pham C."/>
            <person name="Simmons D."/>
            <person name="Wilczek-Boney K."/>
            <person name="Hale W."/>
            <person name="Jakkamsetti A."/>
            <person name="Pham P."/>
            <person name="Ruth R."/>
            <person name="San Lucas F."/>
            <person name="Warren J."/>
            <person name="Zhang J."/>
            <person name="Zhao Z."/>
            <person name="Zhou C."/>
            <person name="Zhu D."/>
            <person name="Lee S."/>
            <person name="Bess C."/>
            <person name="Blankenburg K."/>
            <person name="Forbes L."/>
            <person name="Fu Q."/>
            <person name="Gubbala S."/>
            <person name="Hirani K."/>
            <person name="Jayaseelan J.C."/>
            <person name="Lara F."/>
            <person name="Munidasa M."/>
            <person name="Palculict T."/>
            <person name="Patil S."/>
            <person name="Pu L.-L."/>
            <person name="Saada N."/>
            <person name="Tang L."/>
            <person name="Weissenberger G."/>
            <person name="Zhu Y."/>
            <person name="Hemphill L."/>
            <person name="Shang Y."/>
            <person name="Youmans B."/>
            <person name="Ayvaz T."/>
            <person name="Ross M."/>
            <person name="Santibanez J."/>
            <person name="Aqrawi P."/>
            <person name="Gross S."/>
            <person name="Joshi V."/>
            <person name="Fowler G."/>
            <person name="Nazareth L."/>
            <person name="Reid J."/>
            <person name="Worley K."/>
            <person name="Petrosino J."/>
            <person name="Highlander S."/>
            <person name="Gibbs R."/>
        </authorList>
    </citation>
    <scope>NUCLEOTIDE SEQUENCE [LARGE SCALE GENOMIC DNA]</scope>
    <source>
        <strain evidence="1 2">ATCC 23263</strain>
    </source>
</reference>
<evidence type="ECO:0000313" key="1">
    <source>
        <dbReference type="EMBL" id="EFV02508.1"/>
    </source>
</evidence>
<name>E6MEI3_9FIRM</name>
<gene>
    <name evidence="1" type="ORF">HMP0721_0416</name>
</gene>
<evidence type="ECO:0000313" key="2">
    <source>
        <dbReference type="Proteomes" id="UP000004754"/>
    </source>
</evidence>
<protein>
    <submittedName>
        <fullName evidence="1">Uncharacterized protein</fullName>
    </submittedName>
</protein>
<dbReference type="HOGENOM" id="CLU_3172114_0_0_9"/>
<accession>E6MEI3</accession>
<sequence>MKSHFYTPVHAHICVRLNLPVSFPVSFLSNNKGGPRPPNAHLNAFTE</sequence>
<proteinExistence type="predicted"/>
<dbReference type="AlphaFoldDB" id="E6MEI3"/>
<organism evidence="1 2">
    <name type="scientific">Pseudoramibacter alactolyticus ATCC 23263</name>
    <dbReference type="NCBI Taxonomy" id="887929"/>
    <lineage>
        <taxon>Bacteria</taxon>
        <taxon>Bacillati</taxon>
        <taxon>Bacillota</taxon>
        <taxon>Clostridia</taxon>
        <taxon>Eubacteriales</taxon>
        <taxon>Eubacteriaceae</taxon>
        <taxon>Pseudoramibacter</taxon>
    </lineage>
</organism>
<comment type="caution">
    <text evidence="1">The sequence shown here is derived from an EMBL/GenBank/DDBJ whole genome shotgun (WGS) entry which is preliminary data.</text>
</comment>
<dbReference type="EMBL" id="AEQN01000007">
    <property type="protein sequence ID" value="EFV02508.1"/>
    <property type="molecule type" value="Genomic_DNA"/>
</dbReference>
<keyword evidence="2" id="KW-1185">Reference proteome</keyword>
<dbReference type="Proteomes" id="UP000004754">
    <property type="component" value="Unassembled WGS sequence"/>
</dbReference>